<reference evidence="6" key="1">
    <citation type="submission" date="2024-06" db="UniProtKB">
        <authorList>
            <consortium name="Ensembl"/>
        </authorList>
    </citation>
    <scope>IDENTIFICATION</scope>
</reference>
<dbReference type="SUPFAM" id="SSF50891">
    <property type="entry name" value="Cyclophilin-like"/>
    <property type="match status" value="1"/>
</dbReference>
<evidence type="ECO:0000256" key="2">
    <source>
        <dbReference type="ARBA" id="ARBA00023110"/>
    </source>
</evidence>
<comment type="function">
    <text evidence="4">PPIases accelerate the folding of proteins. It catalyzes the cis-trans isomerization of proline imidic peptide bonds in oligopeptides.</text>
</comment>
<evidence type="ECO:0000313" key="6">
    <source>
        <dbReference type="Ensembl" id="ENSMPUP00000001017.1"/>
    </source>
</evidence>
<evidence type="ECO:0000259" key="5">
    <source>
        <dbReference type="PROSITE" id="PS50072"/>
    </source>
</evidence>
<dbReference type="PANTHER" id="PTHR11071:SF561">
    <property type="entry name" value="PEPTIDYL-PROLYL CIS-TRANS ISOMERASE D-RELATED"/>
    <property type="match status" value="1"/>
</dbReference>
<dbReference type="GO" id="GO:0003755">
    <property type="term" value="F:peptidyl-prolyl cis-trans isomerase activity"/>
    <property type="evidence" value="ECO:0007669"/>
    <property type="project" value="UniProtKB-UniRule"/>
</dbReference>
<comment type="similarity">
    <text evidence="4">Belongs to the cyclophilin-type PPIase family.</text>
</comment>
<dbReference type="InterPro" id="IPR002130">
    <property type="entry name" value="Cyclophilin-type_PPIase_dom"/>
</dbReference>
<protein>
    <recommendedName>
        <fullName evidence="4">Peptidyl-prolyl cis-trans isomerase</fullName>
        <shortName evidence="4">PPIase</shortName>
        <ecNumber evidence="4">5.2.1.8</ecNumber>
    </recommendedName>
</protein>
<dbReference type="HOGENOM" id="CLU_012062_4_3_1"/>
<keyword evidence="3 4" id="KW-0413">Isomerase</keyword>
<dbReference type="Gene3D" id="2.40.100.10">
    <property type="entry name" value="Cyclophilin-like"/>
    <property type="match status" value="1"/>
</dbReference>
<dbReference type="GO" id="GO:0016018">
    <property type="term" value="F:cyclosporin A binding"/>
    <property type="evidence" value="ECO:0007669"/>
    <property type="project" value="TreeGrafter"/>
</dbReference>
<dbReference type="PIRSF" id="PIRSF001467">
    <property type="entry name" value="Peptidylpro_ismrse"/>
    <property type="match status" value="1"/>
</dbReference>
<dbReference type="STRING" id="9669.ENSMPUP00000001017"/>
<dbReference type="InterPro" id="IPR024936">
    <property type="entry name" value="Cyclophilin-type_PPIase"/>
</dbReference>
<dbReference type="AlphaFoldDB" id="M3XPL7"/>
<evidence type="ECO:0000256" key="3">
    <source>
        <dbReference type="ARBA" id="ARBA00023235"/>
    </source>
</evidence>
<evidence type="ECO:0000256" key="1">
    <source>
        <dbReference type="ARBA" id="ARBA00000971"/>
    </source>
</evidence>
<organism evidence="6">
    <name type="scientific">Mustela putorius furo</name>
    <name type="common">European domestic ferret</name>
    <name type="synonym">Mustela furo</name>
    <dbReference type="NCBI Taxonomy" id="9669"/>
    <lineage>
        <taxon>Eukaryota</taxon>
        <taxon>Metazoa</taxon>
        <taxon>Chordata</taxon>
        <taxon>Craniata</taxon>
        <taxon>Vertebrata</taxon>
        <taxon>Euteleostomi</taxon>
        <taxon>Mammalia</taxon>
        <taxon>Eutheria</taxon>
        <taxon>Laurasiatheria</taxon>
        <taxon>Carnivora</taxon>
        <taxon>Caniformia</taxon>
        <taxon>Musteloidea</taxon>
        <taxon>Mustelidae</taxon>
        <taxon>Mustelinae</taxon>
        <taxon>Mustela</taxon>
    </lineage>
</organism>
<dbReference type="GeneTree" id="ENSGT00940000154721"/>
<dbReference type="EMBL" id="AEYP01084962">
    <property type="status" value="NOT_ANNOTATED_CDS"/>
    <property type="molecule type" value="Genomic_DNA"/>
</dbReference>
<dbReference type="GO" id="GO:0005737">
    <property type="term" value="C:cytoplasm"/>
    <property type="evidence" value="ECO:0007669"/>
    <property type="project" value="TreeGrafter"/>
</dbReference>
<dbReference type="PRINTS" id="PR00153">
    <property type="entry name" value="CSAPPISMRASE"/>
</dbReference>
<dbReference type="InParanoid" id="M3XPL7"/>
<dbReference type="Pfam" id="PF00160">
    <property type="entry name" value="Pro_isomerase"/>
    <property type="match status" value="1"/>
</dbReference>
<accession>M3XPL7</accession>
<dbReference type="PANTHER" id="PTHR11071">
    <property type="entry name" value="PEPTIDYL-PROLYL CIS-TRANS ISOMERASE"/>
    <property type="match status" value="1"/>
</dbReference>
<dbReference type="EC" id="5.2.1.8" evidence="4"/>
<comment type="catalytic activity">
    <reaction evidence="1 4">
        <text>[protein]-peptidylproline (omega=180) = [protein]-peptidylproline (omega=0)</text>
        <dbReference type="Rhea" id="RHEA:16237"/>
        <dbReference type="Rhea" id="RHEA-COMP:10747"/>
        <dbReference type="Rhea" id="RHEA-COMP:10748"/>
        <dbReference type="ChEBI" id="CHEBI:83833"/>
        <dbReference type="ChEBI" id="CHEBI:83834"/>
        <dbReference type="EC" id="5.2.1.8"/>
    </reaction>
</comment>
<feature type="domain" description="PPIase cyclophilin-type" evidence="5">
    <location>
        <begin position="16"/>
        <end position="156"/>
    </location>
</feature>
<dbReference type="GO" id="GO:0006457">
    <property type="term" value="P:protein folding"/>
    <property type="evidence" value="ECO:0007669"/>
    <property type="project" value="TreeGrafter"/>
</dbReference>
<keyword evidence="2 4" id="KW-0697">Rotamase</keyword>
<dbReference type="eggNOG" id="KOG0879">
    <property type="taxonomic scope" value="Eukaryota"/>
</dbReference>
<sequence length="172" mass="18623">MIPCNASPTTPQDPSCFDVSIGSQEVGGMKIKFFADIVPKMAKNFRQFCTGEFRKGLVPTGYKGSTFHRVIMDFTIQHGNSVNGGGTRVASVGGGAFAGENFKLRHSAPDLLRGPSTNGSQIFTTCSKCHWLDGKHVQFGKTHRPLVMREIEKISRGPNNKPKGLLVQGGEV</sequence>
<dbReference type="InterPro" id="IPR029000">
    <property type="entry name" value="Cyclophilin-like_dom_sf"/>
</dbReference>
<proteinExistence type="inferred from homology"/>
<dbReference type="Ensembl" id="ENSMPUT00000001038.1">
    <property type="protein sequence ID" value="ENSMPUP00000001017.1"/>
    <property type="gene ID" value="ENSMPUG00000001025.1"/>
</dbReference>
<evidence type="ECO:0000256" key="4">
    <source>
        <dbReference type="RuleBase" id="RU363019"/>
    </source>
</evidence>
<dbReference type="PROSITE" id="PS50072">
    <property type="entry name" value="CSA_PPIASE_2"/>
    <property type="match status" value="1"/>
</dbReference>
<name>M3XPL7_MUSPF</name>